<protein>
    <submittedName>
        <fullName evidence="2">Rod-binding protein</fullName>
    </submittedName>
</protein>
<feature type="domain" description="Flagellar protein FlgJ N-terminal" evidence="1">
    <location>
        <begin position="47"/>
        <end position="91"/>
    </location>
</feature>
<proteinExistence type="predicted"/>
<keyword evidence="3" id="KW-1185">Reference proteome</keyword>
<sequence>MTGTVPAIAARYLPRPENRASMPGGDAAAAHKFEAMAIAQLLKPIFATLGKADPPFGSGGAVRAFRPFLIEAIAKSMEARGGLGLAPMIERALSAKAPTGETTMKGAFQR</sequence>
<reference evidence="2 3" key="1">
    <citation type="submission" date="2022-01" db="EMBL/GenBank/DDBJ databases">
        <authorList>
            <person name="Won M."/>
            <person name="Kim S.-J."/>
            <person name="Kwon S.-W."/>
        </authorList>
    </citation>
    <scope>NUCLEOTIDE SEQUENCE [LARGE SCALE GENOMIC DNA]</scope>
    <source>
        <strain evidence="2 3">KCTC 23505</strain>
    </source>
</reference>
<evidence type="ECO:0000259" key="1">
    <source>
        <dbReference type="Pfam" id="PF10135"/>
    </source>
</evidence>
<organism evidence="2 3">
    <name type="scientific">Acidiphilium iwatense</name>
    <dbReference type="NCBI Taxonomy" id="768198"/>
    <lineage>
        <taxon>Bacteria</taxon>
        <taxon>Pseudomonadati</taxon>
        <taxon>Pseudomonadota</taxon>
        <taxon>Alphaproteobacteria</taxon>
        <taxon>Acetobacterales</taxon>
        <taxon>Acidocellaceae</taxon>
        <taxon>Acidiphilium</taxon>
    </lineage>
</organism>
<dbReference type="RefSeq" id="WP_235703923.1">
    <property type="nucleotide sequence ID" value="NZ_JAKGBZ010000012.1"/>
</dbReference>
<dbReference type="InterPro" id="IPR019301">
    <property type="entry name" value="Flagellar_prot_FlgJ_N"/>
</dbReference>
<evidence type="ECO:0000313" key="3">
    <source>
        <dbReference type="Proteomes" id="UP001521209"/>
    </source>
</evidence>
<evidence type="ECO:0000313" key="2">
    <source>
        <dbReference type="EMBL" id="MCF3946689.1"/>
    </source>
</evidence>
<dbReference type="Pfam" id="PF10135">
    <property type="entry name" value="Rod-binding"/>
    <property type="match status" value="1"/>
</dbReference>
<accession>A0ABS9DVG0</accession>
<dbReference type="EMBL" id="JAKGBZ010000012">
    <property type="protein sequence ID" value="MCF3946689.1"/>
    <property type="molecule type" value="Genomic_DNA"/>
</dbReference>
<comment type="caution">
    <text evidence="2">The sequence shown here is derived from an EMBL/GenBank/DDBJ whole genome shotgun (WGS) entry which is preliminary data.</text>
</comment>
<name>A0ABS9DVG0_9PROT</name>
<gene>
    <name evidence="2" type="ORF">L2A60_08340</name>
</gene>
<dbReference type="Proteomes" id="UP001521209">
    <property type="component" value="Unassembled WGS sequence"/>
</dbReference>